<keyword evidence="2" id="KW-1185">Reference proteome</keyword>
<dbReference type="Proteomes" id="UP001163046">
    <property type="component" value="Unassembled WGS sequence"/>
</dbReference>
<accession>A0A9W9YUX8</accession>
<gene>
    <name evidence="1" type="ORF">OS493_007803</name>
</gene>
<dbReference type="EMBL" id="MU827304">
    <property type="protein sequence ID" value="KAJ7365154.1"/>
    <property type="molecule type" value="Genomic_DNA"/>
</dbReference>
<protein>
    <submittedName>
        <fullName evidence="1">Uncharacterized protein</fullName>
    </submittedName>
</protein>
<evidence type="ECO:0000313" key="1">
    <source>
        <dbReference type="EMBL" id="KAJ7365154.1"/>
    </source>
</evidence>
<dbReference type="AlphaFoldDB" id="A0A9W9YUX8"/>
<evidence type="ECO:0000313" key="2">
    <source>
        <dbReference type="Proteomes" id="UP001163046"/>
    </source>
</evidence>
<organism evidence="1 2">
    <name type="scientific">Desmophyllum pertusum</name>
    <dbReference type="NCBI Taxonomy" id="174260"/>
    <lineage>
        <taxon>Eukaryota</taxon>
        <taxon>Metazoa</taxon>
        <taxon>Cnidaria</taxon>
        <taxon>Anthozoa</taxon>
        <taxon>Hexacorallia</taxon>
        <taxon>Scleractinia</taxon>
        <taxon>Caryophylliina</taxon>
        <taxon>Caryophylliidae</taxon>
        <taxon>Desmophyllum</taxon>
    </lineage>
</organism>
<sequence>MSYAACTLCHRGTREEFTAKVDGKEYVRCKNKLCAFFCSVNVFEEYDDIVINDVHDFYKGLDAPKCYHDQPSILKIMNGSDTENEPVLPDEKVNPALWIQALEEKRQLILNMKKQHHVVIGELAKRINLWRDRFSDLLETLLCEYCNDEKNEAYLTRDDDLAKAWHPTNCWECRNYRRFCYNEKPLYEDVTVKPLYDYKENDLGHV</sequence>
<comment type="caution">
    <text evidence="1">The sequence shown here is derived from an EMBL/GenBank/DDBJ whole genome shotgun (WGS) entry which is preliminary data.</text>
</comment>
<name>A0A9W9YUX8_9CNID</name>
<proteinExistence type="predicted"/>
<reference evidence="1" key="1">
    <citation type="submission" date="2023-01" db="EMBL/GenBank/DDBJ databases">
        <title>Genome assembly of the deep-sea coral Lophelia pertusa.</title>
        <authorList>
            <person name="Herrera S."/>
            <person name="Cordes E."/>
        </authorList>
    </citation>
    <scope>NUCLEOTIDE SEQUENCE</scope>
    <source>
        <strain evidence="1">USNM1676648</strain>
        <tissue evidence="1">Polyp</tissue>
    </source>
</reference>